<dbReference type="Proteomes" id="UP000887568">
    <property type="component" value="Unplaced"/>
</dbReference>
<keyword evidence="1" id="KW-1015">Disulfide bond</keyword>
<organism evidence="4 5">
    <name type="scientific">Patiria miniata</name>
    <name type="common">Bat star</name>
    <name type="synonym">Asterina miniata</name>
    <dbReference type="NCBI Taxonomy" id="46514"/>
    <lineage>
        <taxon>Eukaryota</taxon>
        <taxon>Metazoa</taxon>
        <taxon>Echinodermata</taxon>
        <taxon>Eleutherozoa</taxon>
        <taxon>Asterozoa</taxon>
        <taxon>Asteroidea</taxon>
        <taxon>Valvatacea</taxon>
        <taxon>Valvatida</taxon>
        <taxon>Asterinidae</taxon>
        <taxon>Patiria</taxon>
    </lineage>
</organism>
<keyword evidence="5" id="KW-1185">Reference proteome</keyword>
<dbReference type="GeneID" id="119742955"/>
<dbReference type="Gene3D" id="3.10.100.10">
    <property type="entry name" value="Mannose-Binding Protein A, subunit A"/>
    <property type="match status" value="1"/>
</dbReference>
<dbReference type="Pfam" id="PF00024">
    <property type="entry name" value="PAN_1"/>
    <property type="match status" value="1"/>
</dbReference>
<accession>A0A914BGZ8</accession>
<protein>
    <recommendedName>
        <fullName evidence="3">C-type lectin domain-containing protein</fullName>
    </recommendedName>
</protein>
<keyword evidence="2" id="KW-0472">Membrane</keyword>
<dbReference type="Pfam" id="PF00059">
    <property type="entry name" value="Lectin_C"/>
    <property type="match status" value="1"/>
</dbReference>
<reference evidence="4" key="1">
    <citation type="submission" date="2022-11" db="UniProtKB">
        <authorList>
            <consortium name="EnsemblMetazoa"/>
        </authorList>
    </citation>
    <scope>IDENTIFICATION</scope>
</reference>
<dbReference type="AlphaFoldDB" id="A0A914BGZ8"/>
<dbReference type="PANTHER" id="PTHR45710:SF26">
    <property type="entry name" value="RH26557P"/>
    <property type="match status" value="1"/>
</dbReference>
<dbReference type="PANTHER" id="PTHR45710">
    <property type="entry name" value="C-TYPE LECTIN DOMAIN-CONTAINING PROTEIN 180"/>
    <property type="match status" value="1"/>
</dbReference>
<dbReference type="OrthoDB" id="441660at2759"/>
<evidence type="ECO:0000256" key="2">
    <source>
        <dbReference type="SAM" id="Phobius"/>
    </source>
</evidence>
<proteinExistence type="predicted"/>
<evidence type="ECO:0000259" key="3">
    <source>
        <dbReference type="PROSITE" id="PS50041"/>
    </source>
</evidence>
<name>A0A914BGZ8_PATMI</name>
<dbReference type="EnsemblMetazoa" id="XM_038219238.1">
    <property type="protein sequence ID" value="XP_038075166.1"/>
    <property type="gene ID" value="LOC119742955"/>
</dbReference>
<dbReference type="CDD" id="cd00037">
    <property type="entry name" value="CLECT"/>
    <property type="match status" value="1"/>
</dbReference>
<evidence type="ECO:0000256" key="1">
    <source>
        <dbReference type="ARBA" id="ARBA00023157"/>
    </source>
</evidence>
<dbReference type="InterPro" id="IPR003609">
    <property type="entry name" value="Pan_app"/>
</dbReference>
<evidence type="ECO:0000313" key="4">
    <source>
        <dbReference type="EnsemblMetazoa" id="XP_038075166.1"/>
    </source>
</evidence>
<keyword evidence="2" id="KW-0812">Transmembrane</keyword>
<dbReference type="InterPro" id="IPR001304">
    <property type="entry name" value="C-type_lectin-like"/>
</dbReference>
<dbReference type="InterPro" id="IPR018378">
    <property type="entry name" value="C-type_lectin_CS"/>
</dbReference>
<feature type="domain" description="C-type lectin" evidence="3">
    <location>
        <begin position="35"/>
        <end position="160"/>
    </location>
</feature>
<dbReference type="PROSITE" id="PS50041">
    <property type="entry name" value="C_TYPE_LECTIN_2"/>
    <property type="match status" value="1"/>
</dbReference>
<evidence type="ECO:0000313" key="5">
    <source>
        <dbReference type="Proteomes" id="UP000887568"/>
    </source>
</evidence>
<keyword evidence="2" id="KW-1133">Transmembrane helix</keyword>
<dbReference type="SUPFAM" id="SSF56436">
    <property type="entry name" value="C-type lectin-like"/>
    <property type="match status" value="1"/>
</dbReference>
<feature type="transmembrane region" description="Helical" evidence="2">
    <location>
        <begin position="12"/>
        <end position="35"/>
    </location>
</feature>
<dbReference type="RefSeq" id="XP_038075166.1">
    <property type="nucleotide sequence ID" value="XM_038219238.1"/>
</dbReference>
<dbReference type="InterPro" id="IPR016186">
    <property type="entry name" value="C-type_lectin-like/link_sf"/>
</dbReference>
<sequence length="253" mass="28572">MASVLSRHTVNVLILVIFGAFQTLLAVCPSGWFALQNACYIFLPDKMDWWQAKEVCERPGSSLIVPDSQEEHDFIWREIKGGEYGATDDMDGTEVWVGCSFVYDMFGRSLSCVNVTNPIYQNWAPGEPADLLEQCLVMADKFKGKWGSKSCSALKYVACEMHVSRVSFCMPTDADGQYPPHCLPNHEIKNLTTGLSECAKECGKEHRCHSFNLWQKEEEDVGVCQLNSATRLQASTEEYTYVEDCYFYEMGSN</sequence>
<dbReference type="InterPro" id="IPR016187">
    <property type="entry name" value="CTDL_fold"/>
</dbReference>
<dbReference type="InterPro" id="IPR050828">
    <property type="entry name" value="C-type_lectin/matrix_domain"/>
</dbReference>
<dbReference type="PROSITE" id="PS00615">
    <property type="entry name" value="C_TYPE_LECTIN_1"/>
    <property type="match status" value="1"/>
</dbReference>
<dbReference type="SMART" id="SM00034">
    <property type="entry name" value="CLECT"/>
    <property type="match status" value="1"/>
</dbReference>